<dbReference type="Proteomes" id="UP001164250">
    <property type="component" value="Chromosome 7"/>
</dbReference>
<keyword evidence="2" id="KW-1185">Reference proteome</keyword>
<dbReference type="EMBL" id="CM047903">
    <property type="protein sequence ID" value="KAJ0092041.1"/>
    <property type="molecule type" value="Genomic_DNA"/>
</dbReference>
<gene>
    <name evidence="1" type="ORF">Patl1_25499</name>
</gene>
<comment type="caution">
    <text evidence="1">The sequence shown here is derived from an EMBL/GenBank/DDBJ whole genome shotgun (WGS) entry which is preliminary data.</text>
</comment>
<name>A0ACC1AZI4_9ROSI</name>
<evidence type="ECO:0000313" key="1">
    <source>
        <dbReference type="EMBL" id="KAJ0092041.1"/>
    </source>
</evidence>
<evidence type="ECO:0000313" key="2">
    <source>
        <dbReference type="Proteomes" id="UP001164250"/>
    </source>
</evidence>
<proteinExistence type="predicted"/>
<reference evidence="2" key="1">
    <citation type="journal article" date="2023" name="G3 (Bethesda)">
        <title>Genome assembly and association tests identify interacting loci associated with vigor, precocity, and sex in interspecific pistachio rootstocks.</title>
        <authorList>
            <person name="Palmer W."/>
            <person name="Jacygrad E."/>
            <person name="Sagayaradj S."/>
            <person name="Cavanaugh K."/>
            <person name="Han R."/>
            <person name="Bertier L."/>
            <person name="Beede B."/>
            <person name="Kafkas S."/>
            <person name="Golino D."/>
            <person name="Preece J."/>
            <person name="Michelmore R."/>
        </authorList>
    </citation>
    <scope>NUCLEOTIDE SEQUENCE [LARGE SCALE GENOMIC DNA]</scope>
</reference>
<organism evidence="1 2">
    <name type="scientific">Pistacia atlantica</name>
    <dbReference type="NCBI Taxonomy" id="434234"/>
    <lineage>
        <taxon>Eukaryota</taxon>
        <taxon>Viridiplantae</taxon>
        <taxon>Streptophyta</taxon>
        <taxon>Embryophyta</taxon>
        <taxon>Tracheophyta</taxon>
        <taxon>Spermatophyta</taxon>
        <taxon>Magnoliopsida</taxon>
        <taxon>eudicotyledons</taxon>
        <taxon>Gunneridae</taxon>
        <taxon>Pentapetalae</taxon>
        <taxon>rosids</taxon>
        <taxon>malvids</taxon>
        <taxon>Sapindales</taxon>
        <taxon>Anacardiaceae</taxon>
        <taxon>Pistacia</taxon>
    </lineage>
</organism>
<accession>A0ACC1AZI4</accession>
<protein>
    <submittedName>
        <fullName evidence="1">Uncharacterized protein</fullName>
    </submittedName>
</protein>
<sequence length="144" mass="16114">MKEIMGSFRSRIKISRNFINSEDSQCKEASLVILESDEGRKEKKPKGLSSKGFFKYKKNEPTMLFNPLIIWSPPSPTPSMTRLHCTVSSPVVVSGQIAFTARPHAFHALSLLHHHDPSKNFSIKITSTNLGRKTPPKLSGSCIY</sequence>